<sequence>MMRAVLRPAVLLLAAALGLAAPVRAPAAAPARPVPGRPGPRTPGTVTGTLRHKGCQSVAAGATVAVIGRDATATTDSLGRFSISVAPGRYSLLFSGPNLVSDQRVDDVDVAPGQTRELGVVGVWPEERPQTCGSPEGQAPAEEPVVAVAPEVPSLDLPGGAVGRAPPASEHLWVRGGPGGGPGQFGMQGNPARQDEDALGPASFAVGPAGFLYVLDALNGRIARYDPRGHPAGGFPLRSQGTEHAVEADLSVSDDGHVFVFHEGEPPALAQYDAGGRVLVSGALHASFRGVDQLLCGRQRPLFLMQNGQAVRVELGWGGMRAEGPLPGLPLGNELYARADRVSRWLAAVKLTSQDGRVRRSIQLHSRVPLTGIRLVGVDRRGLLVVAVDRAEGTDENAPAAEVLLLALTAQGQLAGVGAVPPGDRRFEFREFGLAPDGTVVQMQSDASEVRFVRWVLAAPPRQAVAGEGLVRGRVTDGGHPSPGALVSVSRPRRAVPVQPDGSFEVRLPPGHYLLSVRRPGATPSGFIEPQPVERRVSVSAGATVDLGALPLPVPRRLPEPLAPRPLPEPLEPVPPSGAAAPIEPGGL</sequence>
<feature type="region of interest" description="Disordered" evidence="1">
    <location>
        <begin position="554"/>
        <end position="588"/>
    </location>
</feature>
<evidence type="ECO:0000256" key="2">
    <source>
        <dbReference type="SAM" id="SignalP"/>
    </source>
</evidence>
<organism evidence="3 4">
    <name type="scientific">Anaeromyxobacter paludicola</name>
    <dbReference type="NCBI Taxonomy" id="2918171"/>
    <lineage>
        <taxon>Bacteria</taxon>
        <taxon>Pseudomonadati</taxon>
        <taxon>Myxococcota</taxon>
        <taxon>Myxococcia</taxon>
        <taxon>Myxococcales</taxon>
        <taxon>Cystobacterineae</taxon>
        <taxon>Anaeromyxobacteraceae</taxon>
        <taxon>Anaeromyxobacter</taxon>
    </lineage>
</organism>
<dbReference type="Pfam" id="PF13620">
    <property type="entry name" value="CarboxypepD_reg"/>
    <property type="match status" value="2"/>
</dbReference>
<evidence type="ECO:0000313" key="3">
    <source>
        <dbReference type="EMBL" id="BDG06982.1"/>
    </source>
</evidence>
<name>A0ABM7X595_9BACT</name>
<evidence type="ECO:0000313" key="4">
    <source>
        <dbReference type="Proteomes" id="UP001162734"/>
    </source>
</evidence>
<feature type="compositionally biased region" description="Pro residues" evidence="1">
    <location>
        <begin position="32"/>
        <end position="41"/>
    </location>
</feature>
<feature type="compositionally biased region" description="Pro residues" evidence="1">
    <location>
        <begin position="554"/>
        <end position="576"/>
    </location>
</feature>
<dbReference type="InterPro" id="IPR013784">
    <property type="entry name" value="Carb-bd-like_fold"/>
</dbReference>
<evidence type="ECO:0008006" key="5">
    <source>
        <dbReference type="Google" id="ProtNLM"/>
    </source>
</evidence>
<dbReference type="SUPFAM" id="SSF49452">
    <property type="entry name" value="Starch-binding domain-like"/>
    <property type="match status" value="2"/>
</dbReference>
<reference evidence="4" key="1">
    <citation type="journal article" date="2022" name="Int. J. Syst. Evol. Microbiol.">
        <title>Anaeromyxobacter oryzae sp. nov., Anaeromyxobacter diazotrophicus sp. nov. and Anaeromyxobacter paludicola sp. nov., isolated from paddy soils.</title>
        <authorList>
            <person name="Itoh H."/>
            <person name="Xu Z."/>
            <person name="Mise K."/>
            <person name="Masuda Y."/>
            <person name="Ushijima N."/>
            <person name="Hayakawa C."/>
            <person name="Shiratori Y."/>
            <person name="Senoo K."/>
        </authorList>
    </citation>
    <scope>NUCLEOTIDE SEQUENCE [LARGE SCALE GENOMIC DNA]</scope>
    <source>
        <strain evidence="4">Red630</strain>
    </source>
</reference>
<dbReference type="Gene3D" id="2.60.40.1120">
    <property type="entry name" value="Carboxypeptidase-like, regulatory domain"/>
    <property type="match status" value="2"/>
</dbReference>
<dbReference type="SUPFAM" id="SSF50956">
    <property type="entry name" value="Thermostable phytase (3-phytase)"/>
    <property type="match status" value="1"/>
</dbReference>
<proteinExistence type="predicted"/>
<evidence type="ECO:0000256" key="1">
    <source>
        <dbReference type="SAM" id="MobiDB-lite"/>
    </source>
</evidence>
<dbReference type="Gene3D" id="2.120.10.30">
    <property type="entry name" value="TolB, C-terminal domain"/>
    <property type="match status" value="1"/>
</dbReference>
<dbReference type="EMBL" id="AP025592">
    <property type="protein sequence ID" value="BDG06982.1"/>
    <property type="molecule type" value="Genomic_DNA"/>
</dbReference>
<dbReference type="Proteomes" id="UP001162734">
    <property type="component" value="Chromosome"/>
</dbReference>
<protein>
    <recommendedName>
        <fullName evidence="5">Carboxypeptidase regulatory-like domain-containing protein</fullName>
    </recommendedName>
</protein>
<feature type="compositionally biased region" description="Gly residues" evidence="1">
    <location>
        <begin position="176"/>
        <end position="186"/>
    </location>
</feature>
<keyword evidence="2" id="KW-0732">Signal</keyword>
<accession>A0ABM7X595</accession>
<feature type="chain" id="PRO_5046453263" description="Carboxypeptidase regulatory-like domain-containing protein" evidence="2">
    <location>
        <begin position="28"/>
        <end position="588"/>
    </location>
</feature>
<feature type="region of interest" description="Disordered" evidence="1">
    <location>
        <begin position="164"/>
        <end position="201"/>
    </location>
</feature>
<feature type="signal peptide" evidence="2">
    <location>
        <begin position="1"/>
        <end position="27"/>
    </location>
</feature>
<dbReference type="InterPro" id="IPR011042">
    <property type="entry name" value="6-blade_b-propeller_TolB-like"/>
</dbReference>
<gene>
    <name evidence="3" type="ORF">AMPC_00950</name>
</gene>
<feature type="region of interest" description="Disordered" evidence="1">
    <location>
        <begin position="28"/>
        <end position="48"/>
    </location>
</feature>
<keyword evidence="4" id="KW-1185">Reference proteome</keyword>